<evidence type="ECO:0000313" key="2">
    <source>
        <dbReference type="Proteomes" id="UP000651010"/>
    </source>
</evidence>
<dbReference type="RefSeq" id="WP_192557716.1">
    <property type="nucleotide sequence ID" value="NZ_JACZZA010000018.1"/>
</dbReference>
<accession>A0ABR9GFP4</accession>
<dbReference type="EMBL" id="JACZZA010000018">
    <property type="protein sequence ID" value="MBE1162870.1"/>
    <property type="molecule type" value="Genomic_DNA"/>
</dbReference>
<proteinExistence type="predicted"/>
<keyword evidence="2" id="KW-1185">Reference proteome</keyword>
<dbReference type="Proteomes" id="UP000651010">
    <property type="component" value="Unassembled WGS sequence"/>
</dbReference>
<organism evidence="1 2">
    <name type="scientific">Dyella acidiphila</name>
    <dbReference type="NCBI Taxonomy" id="2775866"/>
    <lineage>
        <taxon>Bacteria</taxon>
        <taxon>Pseudomonadati</taxon>
        <taxon>Pseudomonadota</taxon>
        <taxon>Gammaproteobacteria</taxon>
        <taxon>Lysobacterales</taxon>
        <taxon>Rhodanobacteraceae</taxon>
        <taxon>Dyella</taxon>
    </lineage>
</organism>
<name>A0ABR9GFP4_9GAMM</name>
<evidence type="ECO:0000313" key="1">
    <source>
        <dbReference type="EMBL" id="MBE1162870.1"/>
    </source>
</evidence>
<reference evidence="1 2" key="1">
    <citation type="submission" date="2020-09" db="EMBL/GenBank/DDBJ databases">
        <title>Dyella sp. 7MK23 isolated from forest soil.</title>
        <authorList>
            <person name="Fu J."/>
        </authorList>
    </citation>
    <scope>NUCLEOTIDE SEQUENCE [LARGE SCALE GENOMIC DNA]</scope>
    <source>
        <strain evidence="1 2">7MK23</strain>
    </source>
</reference>
<sequence>MTNQNHAARVSAIKFSFKSGEGVALGVAILEDALQAYRHFEQKHPNMVQTVRMPFDVQQLQQLHATLQTLGEFADTTGK</sequence>
<gene>
    <name evidence="1" type="ORF">IGX34_21005</name>
</gene>
<protein>
    <submittedName>
        <fullName evidence="1">Uncharacterized protein</fullName>
    </submittedName>
</protein>
<comment type="caution">
    <text evidence="1">The sequence shown here is derived from an EMBL/GenBank/DDBJ whole genome shotgun (WGS) entry which is preliminary data.</text>
</comment>